<comment type="function">
    <text evidence="3">Reduces the stability of FtsZ polymers in the presence of ATP.</text>
</comment>
<name>A0A4R6X8F4_9GAMM</name>
<comment type="subcellular location">
    <subcellularLocation>
        <location evidence="3">Cytoplasm</location>
    </subcellularLocation>
</comment>
<dbReference type="Gene3D" id="3.40.50.300">
    <property type="entry name" value="P-loop containing nucleotide triphosphate hydrolases"/>
    <property type="match status" value="1"/>
</dbReference>
<dbReference type="GO" id="GO:0005737">
    <property type="term" value="C:cytoplasm"/>
    <property type="evidence" value="ECO:0007669"/>
    <property type="project" value="UniProtKB-SubCell"/>
</dbReference>
<keyword evidence="5" id="KW-1185">Reference proteome</keyword>
<dbReference type="InterPro" id="IPR027417">
    <property type="entry name" value="P-loop_NTPase"/>
</dbReference>
<keyword evidence="3" id="KW-0378">Hydrolase</keyword>
<evidence type="ECO:0000256" key="1">
    <source>
        <dbReference type="ARBA" id="ARBA00022741"/>
    </source>
</evidence>
<evidence type="ECO:0000256" key="3">
    <source>
        <dbReference type="HAMAP-Rule" id="MF_01919"/>
    </source>
</evidence>
<dbReference type="Proteomes" id="UP000295729">
    <property type="component" value="Unassembled WGS sequence"/>
</dbReference>
<comment type="caution">
    <text evidence="4">The sequence shown here is derived from an EMBL/GenBank/DDBJ whole genome shotgun (WGS) entry which is preliminary data.</text>
</comment>
<evidence type="ECO:0000313" key="4">
    <source>
        <dbReference type="EMBL" id="TDR15385.1"/>
    </source>
</evidence>
<dbReference type="NCBIfam" id="NF040713">
    <property type="entry name" value="ZapE"/>
    <property type="match status" value="1"/>
</dbReference>
<organism evidence="4 5">
    <name type="scientific">Marinomonas communis</name>
    <dbReference type="NCBI Taxonomy" id="28254"/>
    <lineage>
        <taxon>Bacteria</taxon>
        <taxon>Pseudomonadati</taxon>
        <taxon>Pseudomonadota</taxon>
        <taxon>Gammaproteobacteria</taxon>
        <taxon>Oceanospirillales</taxon>
        <taxon>Oceanospirillaceae</taxon>
        <taxon>Marinomonas</taxon>
    </lineage>
</organism>
<comment type="subunit">
    <text evidence="3">Interacts with FtsZ.</text>
</comment>
<dbReference type="InterPro" id="IPR030870">
    <property type="entry name" value="ZapE"/>
</dbReference>
<protein>
    <recommendedName>
        <fullName evidence="3">Cell division protein ZapE</fullName>
    </recommendedName>
    <alternativeName>
        <fullName evidence="3">Z ring-associated protein ZapE</fullName>
    </alternativeName>
</protein>
<dbReference type="PANTHER" id="PTHR12169">
    <property type="entry name" value="ATPASE N2B"/>
    <property type="match status" value="1"/>
</dbReference>
<dbReference type="GO" id="GO:0016887">
    <property type="term" value="F:ATP hydrolysis activity"/>
    <property type="evidence" value="ECO:0007669"/>
    <property type="project" value="UniProtKB-UniRule"/>
</dbReference>
<proteinExistence type="inferred from homology"/>
<feature type="binding site" evidence="3">
    <location>
        <begin position="93"/>
        <end position="100"/>
    </location>
    <ligand>
        <name>ATP</name>
        <dbReference type="ChEBI" id="CHEBI:30616"/>
    </ligand>
</feature>
<dbReference type="GO" id="GO:0051301">
    <property type="term" value="P:cell division"/>
    <property type="evidence" value="ECO:0007669"/>
    <property type="project" value="UniProtKB-UniRule"/>
</dbReference>
<dbReference type="PANTHER" id="PTHR12169:SF6">
    <property type="entry name" value="AFG1-LIKE ATPASE"/>
    <property type="match status" value="1"/>
</dbReference>
<evidence type="ECO:0000256" key="2">
    <source>
        <dbReference type="ARBA" id="ARBA00022840"/>
    </source>
</evidence>
<keyword evidence="3" id="KW-0963">Cytoplasm</keyword>
<evidence type="ECO:0000313" key="5">
    <source>
        <dbReference type="Proteomes" id="UP000295729"/>
    </source>
</evidence>
<keyword evidence="1 3" id="KW-0547">Nucleotide-binding</keyword>
<gene>
    <name evidence="3" type="primary">zapE</name>
    <name evidence="4" type="ORF">C8D85_0749</name>
</gene>
<dbReference type="AlphaFoldDB" id="A0A4R6X8F4"/>
<dbReference type="GO" id="GO:0005524">
    <property type="term" value="F:ATP binding"/>
    <property type="evidence" value="ECO:0007669"/>
    <property type="project" value="UniProtKB-UniRule"/>
</dbReference>
<accession>A0A4R6X8F4</accession>
<reference evidence="4 5" key="1">
    <citation type="submission" date="2019-03" db="EMBL/GenBank/DDBJ databases">
        <title>Genomic Encyclopedia of Type Strains, Phase IV (KMG-IV): sequencing the most valuable type-strain genomes for metagenomic binning, comparative biology and taxonomic classification.</title>
        <authorList>
            <person name="Goeker M."/>
        </authorList>
    </citation>
    <scope>NUCLEOTIDE SEQUENCE [LARGE SCALE GENOMIC DNA]</scope>
    <source>
        <strain evidence="4 5">DSM 5604</strain>
    </source>
</reference>
<keyword evidence="2 3" id="KW-0067">ATP-binding</keyword>
<dbReference type="Pfam" id="PF03969">
    <property type="entry name" value="AFG1_ATPase"/>
    <property type="match status" value="1"/>
</dbReference>
<sequence>MRFLYLFGNIATISHAMVYTQTMTPLSKYQEDLKRPDFNYDPAQEEAVQALQDLFDRIVARGEQPPKAQKSLFGFLKKKKPEIQVEQGLYFWGGVGRGKTYLMDTFFECLPIERKLRLHFHRFMQMVHQELRKLHDTKNPLEIVGKQISEKAQVLCFDEFFVTDITDAMILAGLLEQLFINGTVLVATSNIEPDGLYKNGLQRARFLPAIDLVNKHTKVMNVDGGVDYRLRTLKQAKLYHFPLNQDAADAISERFSSLVVNRDAVNEGGAVEIEGRSIPLLRSYEDVAWFDIKALCDGPRSQVDYIEIAKLYSTIIISDLPQFDSARDDMARRFINLIDEFYDRHVKVIFSAEVAIPDIYQGTRLAFEYDRTVSRLLEMQSEEYLMLEHRP</sequence>
<dbReference type="SUPFAM" id="SSF52540">
    <property type="entry name" value="P-loop containing nucleoside triphosphate hydrolases"/>
    <property type="match status" value="1"/>
</dbReference>
<keyword evidence="3" id="KW-0131">Cell cycle</keyword>
<dbReference type="InterPro" id="IPR005654">
    <property type="entry name" value="ATPase_AFG1-like"/>
</dbReference>
<dbReference type="EMBL" id="SNZA01000001">
    <property type="protein sequence ID" value="TDR15385.1"/>
    <property type="molecule type" value="Genomic_DNA"/>
</dbReference>
<dbReference type="GO" id="GO:0032153">
    <property type="term" value="C:cell division site"/>
    <property type="evidence" value="ECO:0007669"/>
    <property type="project" value="TreeGrafter"/>
</dbReference>
<dbReference type="HAMAP" id="MF_01919">
    <property type="entry name" value="ZapE"/>
    <property type="match status" value="1"/>
</dbReference>
<keyword evidence="3 4" id="KW-0132">Cell division</keyword>
<comment type="similarity">
    <text evidence="3">Belongs to the AFG1 ATPase family. ZapE subfamily.</text>
</comment>